<gene>
    <name evidence="2" type="ORF">SAMN05421543_10711</name>
</gene>
<keyword evidence="1" id="KW-0472">Membrane</keyword>
<name>A0A1I7IP51_9BACL</name>
<dbReference type="STRING" id="392015.SAMN05421543_10711"/>
<dbReference type="eggNOG" id="ENOG502ZH7J">
    <property type="taxonomic scope" value="Bacteria"/>
</dbReference>
<dbReference type="Proteomes" id="UP000183508">
    <property type="component" value="Unassembled WGS sequence"/>
</dbReference>
<feature type="transmembrane region" description="Helical" evidence="1">
    <location>
        <begin position="111"/>
        <end position="129"/>
    </location>
</feature>
<protein>
    <submittedName>
        <fullName evidence="2">Uncharacterized protein</fullName>
    </submittedName>
</protein>
<reference evidence="3" key="1">
    <citation type="submission" date="2016-10" db="EMBL/GenBank/DDBJ databases">
        <authorList>
            <person name="Varghese N."/>
        </authorList>
    </citation>
    <scope>NUCLEOTIDE SEQUENCE [LARGE SCALE GENOMIC DNA]</scope>
    <source>
        <strain evidence="3">DSM 17980</strain>
    </source>
</reference>
<feature type="transmembrane region" description="Helical" evidence="1">
    <location>
        <begin position="7"/>
        <end position="29"/>
    </location>
</feature>
<sequence length="550" mass="60138">MQRLRRNVSVLLYVAWAVFVNLCNVWLIRPLALDGSVYGVLAVMAIALVWWTSIPPAARRRWVTFTLFALLAGQGLSRLAAKPLITAAAIGLVMVLGLFVLAWWFGRVRPWPLALSAVVLALANAWLPLDQWTFLTHFRVTYHTRVGFDPADLPALPLEVVDTGQGQSLITLANVPETQQEIQREALQATDSPGALGEMLRDFGHRYQFVELAPAAHGFHLVPASPEDLARLDITPFIAPFFPFVRADWILDGDRVLQYMAPAAEVHDLTRMSLTPADLGAAVTGLGNAVQTEETHNWGQVLARLGVTPDAGFTIEDGFLRGTWQGKAVRVPVAGSVIAGQGSFTAPGAHELLVQGVNLLQVVSLDSGRVVSTYHGDPQHPLPNDVVVGPIDNSGRDVVFVNGQPASILGLVDGAWKTLYTAPNDALRFEGAVRCPGDSVPEILTDDPSWLRNSPVRYFSSYTYRNGALVRNWRVFQTNVVNVRTIQFTPQEAPQLVLTLYGSGHIFVLSRHHLPVVPVTSAVLAVVMAAGWVVRIRRKGETIREPETQA</sequence>
<keyword evidence="1" id="KW-1133">Transmembrane helix</keyword>
<dbReference type="AlphaFoldDB" id="A0A1I7IP51"/>
<keyword evidence="1" id="KW-0812">Transmembrane</keyword>
<proteinExistence type="predicted"/>
<evidence type="ECO:0000256" key="1">
    <source>
        <dbReference type="SAM" id="Phobius"/>
    </source>
</evidence>
<evidence type="ECO:0000313" key="3">
    <source>
        <dbReference type="Proteomes" id="UP000183508"/>
    </source>
</evidence>
<organism evidence="2 3">
    <name type="scientific">Alicyclobacillus macrosporangiidus</name>
    <dbReference type="NCBI Taxonomy" id="392015"/>
    <lineage>
        <taxon>Bacteria</taxon>
        <taxon>Bacillati</taxon>
        <taxon>Bacillota</taxon>
        <taxon>Bacilli</taxon>
        <taxon>Bacillales</taxon>
        <taxon>Alicyclobacillaceae</taxon>
        <taxon>Alicyclobacillus</taxon>
    </lineage>
</organism>
<dbReference type="OrthoDB" id="2369703at2"/>
<dbReference type="RefSeq" id="WP_074951274.1">
    <property type="nucleotide sequence ID" value="NZ_FPBV01000007.1"/>
</dbReference>
<dbReference type="EMBL" id="FPBV01000007">
    <property type="protein sequence ID" value="SFU74677.1"/>
    <property type="molecule type" value="Genomic_DNA"/>
</dbReference>
<keyword evidence="3" id="KW-1185">Reference proteome</keyword>
<evidence type="ECO:0000313" key="2">
    <source>
        <dbReference type="EMBL" id="SFU74677.1"/>
    </source>
</evidence>
<accession>A0A1I7IP51</accession>
<feature type="transmembrane region" description="Helical" evidence="1">
    <location>
        <begin position="516"/>
        <end position="534"/>
    </location>
</feature>
<feature type="transmembrane region" description="Helical" evidence="1">
    <location>
        <begin position="84"/>
        <end position="105"/>
    </location>
</feature>
<feature type="transmembrane region" description="Helical" evidence="1">
    <location>
        <begin position="35"/>
        <end position="52"/>
    </location>
</feature>